<feature type="region of interest" description="Disordered" evidence="1">
    <location>
        <begin position="206"/>
        <end position="247"/>
    </location>
</feature>
<reference evidence="2" key="1">
    <citation type="submission" date="2023-08" db="EMBL/GenBank/DDBJ databases">
        <title>Black Yeasts Isolated from many extreme environments.</title>
        <authorList>
            <person name="Coleine C."/>
            <person name="Stajich J.E."/>
            <person name="Selbmann L."/>
        </authorList>
    </citation>
    <scope>NUCLEOTIDE SEQUENCE</scope>
    <source>
        <strain evidence="2">CCFEE 5401</strain>
    </source>
</reference>
<protein>
    <submittedName>
        <fullName evidence="2">Uncharacterized protein</fullName>
    </submittedName>
</protein>
<comment type="caution">
    <text evidence="2">The sequence shown here is derived from an EMBL/GenBank/DDBJ whole genome shotgun (WGS) entry which is preliminary data.</text>
</comment>
<feature type="region of interest" description="Disordered" evidence="1">
    <location>
        <begin position="163"/>
        <end position="190"/>
    </location>
</feature>
<gene>
    <name evidence="2" type="ORF">LTR62_007807</name>
</gene>
<dbReference type="Proteomes" id="UP001310890">
    <property type="component" value="Unassembled WGS sequence"/>
</dbReference>
<name>A0AAN7TA77_9PEZI</name>
<proteinExistence type="predicted"/>
<feature type="compositionally biased region" description="Gly residues" evidence="1">
    <location>
        <begin position="176"/>
        <end position="185"/>
    </location>
</feature>
<evidence type="ECO:0000256" key="1">
    <source>
        <dbReference type="SAM" id="MobiDB-lite"/>
    </source>
</evidence>
<accession>A0AAN7TA77</accession>
<feature type="compositionally biased region" description="Basic residues" evidence="1">
    <location>
        <begin position="165"/>
        <end position="174"/>
    </location>
</feature>
<sequence length="247" mass="25858">MATLIPSIPRGTFNLTSKQLRRHVSTTPNLTTTPTNQLSLFKPPTSIIKPWKLIPSAREWQTSTYHYNKATQKTLPTTTATASKLLTDYATMIKSRGLGSTGSSSTARSAVAARRRNFEKTYVSEVGVKDYGDRVVVTGFVYDAAEAEKEERLRRAAEMKEKMAARGRAKKRRGPASGGAGGAGGVRRPYGASAGAAGGVRRLGGAAGGAAGGFRRPAGDGAGAAGGFRRLAPAGFQRPAGGASRTS</sequence>
<evidence type="ECO:0000313" key="2">
    <source>
        <dbReference type="EMBL" id="KAK5108833.1"/>
    </source>
</evidence>
<evidence type="ECO:0000313" key="3">
    <source>
        <dbReference type="Proteomes" id="UP001310890"/>
    </source>
</evidence>
<organism evidence="2 3">
    <name type="scientific">Meristemomyces frigidus</name>
    <dbReference type="NCBI Taxonomy" id="1508187"/>
    <lineage>
        <taxon>Eukaryota</taxon>
        <taxon>Fungi</taxon>
        <taxon>Dikarya</taxon>
        <taxon>Ascomycota</taxon>
        <taxon>Pezizomycotina</taxon>
        <taxon>Dothideomycetes</taxon>
        <taxon>Dothideomycetidae</taxon>
        <taxon>Mycosphaerellales</taxon>
        <taxon>Teratosphaeriaceae</taxon>
        <taxon>Meristemomyces</taxon>
    </lineage>
</organism>
<dbReference type="AlphaFoldDB" id="A0AAN7TA77"/>
<dbReference type="EMBL" id="JAVRRL010000077">
    <property type="protein sequence ID" value="KAK5108833.1"/>
    <property type="molecule type" value="Genomic_DNA"/>
</dbReference>